<dbReference type="Gene3D" id="3.40.50.1580">
    <property type="entry name" value="Nucleoside phosphorylase domain"/>
    <property type="match status" value="1"/>
</dbReference>
<feature type="repeat" description="ANK" evidence="3">
    <location>
        <begin position="1156"/>
        <end position="1188"/>
    </location>
</feature>
<evidence type="ECO:0008006" key="8">
    <source>
        <dbReference type="Google" id="ProtNLM"/>
    </source>
</evidence>
<dbReference type="SUPFAM" id="SSF52540">
    <property type="entry name" value="P-loop containing nucleoside triphosphate hydrolases"/>
    <property type="match status" value="1"/>
</dbReference>
<feature type="repeat" description="ANK" evidence="3">
    <location>
        <begin position="960"/>
        <end position="992"/>
    </location>
</feature>
<feature type="domain" description="GPI inositol-deacylase winged helix" evidence="4">
    <location>
        <begin position="716"/>
        <end position="796"/>
    </location>
</feature>
<comment type="caution">
    <text evidence="6">The sequence shown here is derived from an EMBL/GenBank/DDBJ whole genome shotgun (WGS) entry which is preliminary data.</text>
</comment>
<dbReference type="Pfam" id="PF24883">
    <property type="entry name" value="NPHP3_N"/>
    <property type="match status" value="1"/>
</dbReference>
<dbReference type="SUPFAM" id="SSF48403">
    <property type="entry name" value="Ankyrin repeat"/>
    <property type="match status" value="2"/>
</dbReference>
<feature type="repeat" description="ANK" evidence="3">
    <location>
        <begin position="993"/>
        <end position="1025"/>
    </location>
</feature>
<dbReference type="InterPro" id="IPR054471">
    <property type="entry name" value="GPIID_WHD"/>
</dbReference>
<dbReference type="Pfam" id="PF12796">
    <property type="entry name" value="Ank_2"/>
    <property type="match status" value="6"/>
</dbReference>
<feature type="repeat" description="ANK" evidence="3">
    <location>
        <begin position="1090"/>
        <end position="1122"/>
    </location>
</feature>
<evidence type="ECO:0000313" key="6">
    <source>
        <dbReference type="EMBL" id="VUC25543.1"/>
    </source>
</evidence>
<evidence type="ECO:0000259" key="5">
    <source>
        <dbReference type="Pfam" id="PF24883"/>
    </source>
</evidence>
<feature type="repeat" description="ANK" evidence="3">
    <location>
        <begin position="1059"/>
        <end position="1091"/>
    </location>
</feature>
<dbReference type="PANTHER" id="PTHR24173:SF74">
    <property type="entry name" value="ANKYRIN REPEAT DOMAIN-CONTAINING PROTEIN 16"/>
    <property type="match status" value="1"/>
</dbReference>
<feature type="repeat" description="ANK" evidence="3">
    <location>
        <begin position="926"/>
        <end position="958"/>
    </location>
</feature>
<dbReference type="Gene3D" id="3.40.50.300">
    <property type="entry name" value="P-loop containing nucleotide triphosphate hydrolases"/>
    <property type="match status" value="1"/>
</dbReference>
<evidence type="ECO:0000313" key="7">
    <source>
        <dbReference type="Proteomes" id="UP000766486"/>
    </source>
</evidence>
<proteinExistence type="predicted"/>
<dbReference type="Proteomes" id="UP000766486">
    <property type="component" value="Unassembled WGS sequence"/>
</dbReference>
<evidence type="ECO:0000259" key="4">
    <source>
        <dbReference type="Pfam" id="PF22939"/>
    </source>
</evidence>
<feature type="repeat" description="ANK" evidence="3">
    <location>
        <begin position="1289"/>
        <end position="1313"/>
    </location>
</feature>
<dbReference type="Gene3D" id="1.25.40.20">
    <property type="entry name" value="Ankyrin repeat-containing domain"/>
    <property type="match status" value="5"/>
</dbReference>
<feature type="domain" description="Nephrocystin 3-like N-terminal" evidence="5">
    <location>
        <begin position="434"/>
        <end position="599"/>
    </location>
</feature>
<protein>
    <recommendedName>
        <fullName evidence="8">Nucleoside phosphorylase domain-containing protein</fullName>
    </recommendedName>
</protein>
<dbReference type="PROSITE" id="PS50088">
    <property type="entry name" value="ANK_REPEAT"/>
    <property type="match status" value="12"/>
</dbReference>
<feature type="repeat" description="ANK" evidence="3">
    <location>
        <begin position="1123"/>
        <end position="1155"/>
    </location>
</feature>
<name>A0ABY6U3F7_BIOOC</name>
<dbReference type="InterPro" id="IPR027417">
    <property type="entry name" value="P-loop_NTPase"/>
</dbReference>
<keyword evidence="2 3" id="KW-0040">ANK repeat</keyword>
<feature type="repeat" description="ANK" evidence="3">
    <location>
        <begin position="1030"/>
        <end position="1054"/>
    </location>
</feature>
<dbReference type="EMBL" id="CABFNS010000737">
    <property type="protein sequence ID" value="VUC25543.1"/>
    <property type="molecule type" value="Genomic_DNA"/>
</dbReference>
<reference evidence="6 7" key="1">
    <citation type="submission" date="2019-06" db="EMBL/GenBank/DDBJ databases">
        <authorList>
            <person name="Broberg M."/>
        </authorList>
    </citation>
    <scope>NUCLEOTIDE SEQUENCE [LARGE SCALE GENOMIC DNA]</scope>
</reference>
<feature type="repeat" description="ANK" evidence="3">
    <location>
        <begin position="1323"/>
        <end position="1356"/>
    </location>
</feature>
<feature type="repeat" description="ANK" evidence="3">
    <location>
        <begin position="1189"/>
        <end position="1221"/>
    </location>
</feature>
<sequence>MSDNVDPTEKDQAIAERQNLKADDDARHKPLTHADYTVGWVCALAKEQTAATAMLDERHHDLPKPSSDSNTYTLGCIGKHYVVIACLPKGQIGTSSAAAVATQMTRTFSSVRIGLMVGIGGGIPSKVRLGDVVVGTPSGQFSGVVQWDFGKAHEGEKFERIGSLNAPPASLGTALTKLETKYDLEGARIPEYLDKVRLKWPNLSSNYFRSEALIDPLDAIDGSHDSSWRWLAMLSIMWTTLLAYLRYLFGSSTLSVTNNATGQVGYSPKPAVGRDHRRPGEIHVHHGLIASGNQVIKDAVLRDKLDEDFGGHVYCVDMEAAGLMNNFPCVVIRGICDYADAQKNKTWQEYAALVAAAFAKELLENIQASEVQSERTANDTLGPALKILDGVRQEVISTRVKMEKKEEHDILNWLTPIDYGPQHSDILQKQQPETGRWFLDSTKYQNWVDKEKGILYCPGIPGAGKTILTAATIEDLTSRFRDNQHIGIAYIYCNFRRVDDQKAEHLLAALLKQLCRQQQSLPDSVRHLQANTLMTKRAKPTLNELAETLHLVVSMYSRVFIVIDALDECQVKDGCRIKLLSEVFKLQNKTRTNLFATSRPSPEIELNFKECDWCKISANEADIRAYLNGNMWQMLGFIQKRSGLKKAIEEEIAIAAKGMFLLARLYFDSLKDKTSAAEIKSSLQNLREVSQAKVNADEKLDLLSQAYDEAMGRINMQQHGFRQLAAKVLSWIIFARRQLTISELQQVLAVSVGDKKLDEDNVRDITDIVSVCMGLVTVDEQSGIIRLVHYTAQQYFDQTKARWFPNAEVELATICVAYISFSVFEAGDSETEEEFKDRLLSDPTYSYAAQNWGHHARFAAAPIPGIMQFLGNASLVNASAQVFLYRFRHEFKTGTKAIHIAAYFGLTEEVAKLLEEKWEVDSVDDNHCTPLCLAAENGHEDTVELLLRQGAEIDPVRPKDRRTPLIFAIEGGHEVIVKLLIENGANVEWDNFQSETPLIYAIKYGHESIVNLLIEKGADIERDSLPIRKPLFVAIECGHEAIVKLLIEKGADIEWNQFQDGTPLSFAVHAGHEAIVKLLIEKGATQNNEGERTPLSLAIIWGYKAIAELLIEKGADPEWDNFLNETPLCTAAKYGYHDIAKLLLAQGVGIDTPSSDGQTALDYALKGNHETMVEILLNNGAEFESKLYDGQALLSLAAQRGYKNIFKLLLSKGANFESRDDHGRTALTWAAKCRQLVITEHLLAIANVNVDPKDKFGRTPLSWAASSGREDICKVLLNSGANVESGNVTGRTPLSFAAEEGHQAIVELLLGIGDVNASSRDIFGRTPLHWASKNGHDKVAMDLILTGGSDPDFMDIFCSTPISIAARHDQTHLIEQLLDTGSINVASQDCFGRTPLWYARRYGNAEVEQLLLGHIEMSGALTSQHDSVVEMGWRPSPTHRECDICTMGIKCGDVYYYCEICNGGDWDKHKAEFHFLIAHSWD</sequence>
<gene>
    <name evidence="6" type="ORF">CLO192961_LOCUS172162</name>
</gene>
<dbReference type="PROSITE" id="PS50297">
    <property type="entry name" value="ANK_REP_REGION"/>
    <property type="match status" value="12"/>
</dbReference>
<dbReference type="Pfam" id="PF00023">
    <property type="entry name" value="Ank"/>
    <property type="match status" value="1"/>
</dbReference>
<evidence type="ECO:0000256" key="3">
    <source>
        <dbReference type="PROSITE-ProRule" id="PRU00023"/>
    </source>
</evidence>
<keyword evidence="1" id="KW-0677">Repeat</keyword>
<dbReference type="InterPro" id="IPR036770">
    <property type="entry name" value="Ankyrin_rpt-contain_sf"/>
</dbReference>
<dbReference type="InterPro" id="IPR002110">
    <property type="entry name" value="Ankyrin_rpt"/>
</dbReference>
<dbReference type="SUPFAM" id="SSF53167">
    <property type="entry name" value="Purine and uridine phosphorylases"/>
    <property type="match status" value="1"/>
</dbReference>
<dbReference type="InterPro" id="IPR035994">
    <property type="entry name" value="Nucleoside_phosphorylase_sf"/>
</dbReference>
<dbReference type="SMART" id="SM00248">
    <property type="entry name" value="ANK"/>
    <property type="match status" value="16"/>
</dbReference>
<dbReference type="Pfam" id="PF22939">
    <property type="entry name" value="WHD_GPIID"/>
    <property type="match status" value="1"/>
</dbReference>
<organism evidence="6 7">
    <name type="scientific">Bionectria ochroleuca</name>
    <name type="common">Gliocladium roseum</name>
    <dbReference type="NCBI Taxonomy" id="29856"/>
    <lineage>
        <taxon>Eukaryota</taxon>
        <taxon>Fungi</taxon>
        <taxon>Dikarya</taxon>
        <taxon>Ascomycota</taxon>
        <taxon>Pezizomycotina</taxon>
        <taxon>Sordariomycetes</taxon>
        <taxon>Hypocreomycetidae</taxon>
        <taxon>Hypocreales</taxon>
        <taxon>Bionectriaceae</taxon>
        <taxon>Clonostachys</taxon>
    </lineage>
</organism>
<evidence type="ECO:0000256" key="1">
    <source>
        <dbReference type="ARBA" id="ARBA00022737"/>
    </source>
</evidence>
<feature type="repeat" description="ANK" evidence="3">
    <location>
        <begin position="1256"/>
        <end position="1288"/>
    </location>
</feature>
<dbReference type="InterPro" id="IPR056884">
    <property type="entry name" value="NPHP3-like_N"/>
</dbReference>
<keyword evidence="7" id="KW-1185">Reference proteome</keyword>
<evidence type="ECO:0000256" key="2">
    <source>
        <dbReference type="ARBA" id="ARBA00023043"/>
    </source>
</evidence>
<accession>A0ABY6U3F7</accession>
<dbReference type="PANTHER" id="PTHR24173">
    <property type="entry name" value="ANKYRIN REPEAT CONTAINING"/>
    <property type="match status" value="1"/>
</dbReference>